<evidence type="ECO:0000313" key="4">
    <source>
        <dbReference type="Proteomes" id="UP001642405"/>
    </source>
</evidence>
<dbReference type="PANTHER" id="PTHR35186">
    <property type="entry name" value="ANK_REP_REGION DOMAIN-CONTAINING PROTEIN"/>
    <property type="match status" value="1"/>
</dbReference>
<comment type="caution">
    <text evidence="3">The sequence shown here is derived from an EMBL/GenBank/DDBJ whole genome shotgun (WGS) entry which is preliminary data.</text>
</comment>
<feature type="signal peptide" evidence="1">
    <location>
        <begin position="1"/>
        <end position="19"/>
    </location>
</feature>
<keyword evidence="4" id="KW-1185">Reference proteome</keyword>
<reference evidence="3 4" key="1">
    <citation type="submission" date="2024-01" db="EMBL/GenBank/DDBJ databases">
        <authorList>
            <person name="Allen C."/>
            <person name="Tagirdzhanova G."/>
        </authorList>
    </citation>
    <scope>NUCLEOTIDE SEQUENCE [LARGE SCALE GENOMIC DNA]</scope>
</reference>
<dbReference type="InterPro" id="IPR056002">
    <property type="entry name" value="DUF7580"/>
</dbReference>
<evidence type="ECO:0000313" key="3">
    <source>
        <dbReference type="EMBL" id="CAK7219341.1"/>
    </source>
</evidence>
<proteinExistence type="predicted"/>
<gene>
    <name evidence="3" type="ORF">SCUCBS95973_003789</name>
</gene>
<keyword evidence="1" id="KW-0732">Signal</keyword>
<evidence type="ECO:0000259" key="2">
    <source>
        <dbReference type="Pfam" id="PF24476"/>
    </source>
</evidence>
<protein>
    <recommendedName>
        <fullName evidence="2">DUF7580 domain-containing protein</fullName>
    </recommendedName>
</protein>
<organism evidence="3 4">
    <name type="scientific">Sporothrix curviconia</name>
    <dbReference type="NCBI Taxonomy" id="1260050"/>
    <lineage>
        <taxon>Eukaryota</taxon>
        <taxon>Fungi</taxon>
        <taxon>Dikarya</taxon>
        <taxon>Ascomycota</taxon>
        <taxon>Pezizomycotina</taxon>
        <taxon>Sordariomycetes</taxon>
        <taxon>Sordariomycetidae</taxon>
        <taxon>Ophiostomatales</taxon>
        <taxon>Ophiostomataceae</taxon>
        <taxon>Sporothrix</taxon>
    </lineage>
</organism>
<name>A0ABP0BIL3_9PEZI</name>
<sequence>MSGIEVLGLALALWPVVGCLNELYSSVKDGSAHRWAMTIKVQERIFKECVLKLLQGDEDLSEKDRVGLINGDKSFVSLWQDAEFNTRLESRLDKELCLLVKHEVSEISKLVKSLQRTIGEIKTEPAAKRVLPTFRDVKRVLRKDEIKKSLDNLAFHNSALRKLLKACSGTAYADAKPSSAVVPRRSTEQEVQQKRIDAQFFDGFHEVLGKSFRCNCPAGHEANLSVTDTMVLFQSSDLSRVMSNLKLRGRSATMESDITVYGEPEDSEDMMSEWIRSTWSRARHGSVSARPCENPALLVKYSESRGVQNFTPIPDLCQWIHAVRMSPPNSPTLTELQGVLGDDGKRYTVRAPRQHSPLSIVSMEEWLTTCGTESKRRRVRAELALNLASTILQFYPTAWIEKTWTWQNFSVARGASSHNLMITQRFWSQDLPRRQSLRSSPPQPSKFWSTFQDLDPMLVRLGFALIELALGRRLADIRMEKDNSDENSAAHGNANGDADLADYYTAVDILNNNEIEDEIGVSYQRVVEACLRCRVISDVGMKLLTSSSSKFEADLEQFVVEPLRRHHSSIWGAAAQVTTY</sequence>
<dbReference type="EMBL" id="CAWUHB010000017">
    <property type="protein sequence ID" value="CAK7219341.1"/>
    <property type="molecule type" value="Genomic_DNA"/>
</dbReference>
<feature type="domain" description="DUF7580" evidence="2">
    <location>
        <begin position="279"/>
        <end position="538"/>
    </location>
</feature>
<dbReference type="Pfam" id="PF24476">
    <property type="entry name" value="DUF7580"/>
    <property type="match status" value="1"/>
</dbReference>
<feature type="chain" id="PRO_5047165864" description="DUF7580 domain-containing protein" evidence="1">
    <location>
        <begin position="20"/>
        <end position="580"/>
    </location>
</feature>
<accession>A0ABP0BIL3</accession>
<dbReference type="Proteomes" id="UP001642405">
    <property type="component" value="Unassembled WGS sequence"/>
</dbReference>
<evidence type="ECO:0000256" key="1">
    <source>
        <dbReference type="SAM" id="SignalP"/>
    </source>
</evidence>
<dbReference type="PANTHER" id="PTHR35186:SF4">
    <property type="entry name" value="PRION-INHIBITION AND PROPAGATION HELO DOMAIN-CONTAINING PROTEIN"/>
    <property type="match status" value="1"/>
</dbReference>